<reference evidence="2" key="1">
    <citation type="submission" date="2016-11" db="UniProtKB">
        <authorList>
            <consortium name="WormBaseParasite"/>
        </authorList>
    </citation>
    <scope>IDENTIFICATION</scope>
    <source>
        <strain evidence="2">KR3021</strain>
    </source>
</reference>
<evidence type="ECO:0000313" key="1">
    <source>
        <dbReference type="Proteomes" id="UP000095286"/>
    </source>
</evidence>
<sequence>MGKDSVNGDIKKSLKRSKEEMAVIFGERQMTYEATKKEVPIAKGKSLAVGRKEVPAKDKPPQPSHLFSFFQRKDDSSLTEDEELLRRSRPKLPVPTKELAENLECILVERFKGQGTNCKHGKCSMPNVYLLNSVNACAIADLLTKQMFDLQIMTDG</sequence>
<evidence type="ECO:0000313" key="2">
    <source>
        <dbReference type="WBParaSite" id="RSKR_0000193200.1"/>
    </source>
</evidence>
<name>A0AC35TMA9_9BILA</name>
<organism evidence="1 2">
    <name type="scientific">Rhabditophanes sp. KR3021</name>
    <dbReference type="NCBI Taxonomy" id="114890"/>
    <lineage>
        <taxon>Eukaryota</taxon>
        <taxon>Metazoa</taxon>
        <taxon>Ecdysozoa</taxon>
        <taxon>Nematoda</taxon>
        <taxon>Chromadorea</taxon>
        <taxon>Rhabditida</taxon>
        <taxon>Tylenchina</taxon>
        <taxon>Panagrolaimomorpha</taxon>
        <taxon>Strongyloidoidea</taxon>
        <taxon>Alloionematidae</taxon>
        <taxon>Rhabditophanes</taxon>
    </lineage>
</organism>
<accession>A0AC35TMA9</accession>
<dbReference type="WBParaSite" id="RSKR_0000193200.1">
    <property type="protein sequence ID" value="RSKR_0000193200.1"/>
    <property type="gene ID" value="RSKR_0000193200"/>
</dbReference>
<proteinExistence type="predicted"/>
<dbReference type="Proteomes" id="UP000095286">
    <property type="component" value="Unplaced"/>
</dbReference>
<protein>
    <submittedName>
        <fullName evidence="2">Protein TSSC4</fullName>
    </submittedName>
</protein>